<accession>A0A9J6QYI5</accession>
<gene>
    <name evidence="1" type="ORF">OBO34_19635</name>
</gene>
<keyword evidence="2" id="KW-1185">Reference proteome</keyword>
<evidence type="ECO:0000313" key="1">
    <source>
        <dbReference type="EMBL" id="MCU7380528.1"/>
    </source>
</evidence>
<comment type="caution">
    <text evidence="1">The sequence shown here is derived from an EMBL/GenBank/DDBJ whole genome shotgun (WGS) entry which is preliminary data.</text>
</comment>
<dbReference type="RefSeq" id="WP_269478778.1">
    <property type="nucleotide sequence ID" value="NZ_JAOSHN010000010.1"/>
</dbReference>
<protein>
    <submittedName>
        <fullName evidence="1">Uncharacterized protein</fullName>
    </submittedName>
</protein>
<evidence type="ECO:0000313" key="2">
    <source>
        <dbReference type="Proteomes" id="UP001065549"/>
    </source>
</evidence>
<dbReference type="EMBL" id="JAOSHN010000010">
    <property type="protein sequence ID" value="MCU7380528.1"/>
    <property type="molecule type" value="Genomic_DNA"/>
</dbReference>
<organism evidence="1 2">
    <name type="scientific">Hominibacterium faecale</name>
    <dbReference type="NCBI Taxonomy" id="2839743"/>
    <lineage>
        <taxon>Bacteria</taxon>
        <taxon>Bacillati</taxon>
        <taxon>Bacillota</taxon>
        <taxon>Clostridia</taxon>
        <taxon>Peptostreptococcales</taxon>
        <taxon>Anaerovoracaceae</taxon>
        <taxon>Hominibacterium</taxon>
    </lineage>
</organism>
<dbReference type="AlphaFoldDB" id="A0A9J6QYI5"/>
<dbReference type="Proteomes" id="UP001065549">
    <property type="component" value="Unassembled WGS sequence"/>
</dbReference>
<reference evidence="1" key="1">
    <citation type="submission" date="2022-09" db="EMBL/GenBank/DDBJ databases">
        <title>Culturomic study of gut microbiota in children with autism spectrum disorder.</title>
        <authorList>
            <person name="Efimov B.A."/>
            <person name="Chaplin A.V."/>
            <person name="Sokolova S.R."/>
            <person name="Pikina A.P."/>
            <person name="Korzhanova M."/>
            <person name="Belova V."/>
            <person name="Korostin D."/>
        </authorList>
    </citation>
    <scope>NUCLEOTIDE SEQUENCE</scope>
    <source>
        <strain evidence="1">ASD5510</strain>
    </source>
</reference>
<name>A0A9J6QYI5_9FIRM</name>
<proteinExistence type="predicted"/>
<sequence length="693" mass="72120">MWEYTCKTADGLELDIKLLSGKTKLELTKAKAGTGQVNPTQLVSQTDVAEAAGYIPELGAQHILDATTVEIPVIINNQAIDTGFNLCQIGIYARDPDKGEILYFIAQNEEARKIPGQEQPGFIIETEFVIGVGNAAEVTAKVDPAGTLTRNEADKRYAALEHPHKIVDVLGLDAALYTKANASDVELMEQLLSEDISSLDNKATLALAGKVDKVAGKKLSTNDLTNELKGNYDDAYIHLSNENNPHAVTKAQVGLSNVDNTADTAKPISIAQQEGLDKKVDKVAGKGLSTNDLTADLKSKYDNAYLHLSSKANPHGVTKDQVGLGSVPNVVTNDQTPTFTAAASMAPLASGEKLTIAFGKIAKAITDLIAHIGNKSNPHGVTKAQVGLGNVDNTADTAKPISTAQQTALNKKADLDSTGKVPASQLPSFVDDVLEYSGKAAFPATGETGKIYVDTATNLTYRWSGSAYVEISPSLALGETPSTAYPGDKGKVAYEHSQNKANPHGVTKGQVGLGSVPNVATNDQTPTFTAAASMAPLASGEKLMTAFGKIAKAITDLIAHIGNKSNPHGVTKAQVGLGNVPNVATNSQTPTFTEASADVDIVSGEALSTIFGKLLKSIKTLRTGMAGKAATLHTHHTDAIAAGTLQVVRGGTGQTSVAGVKNAFGVTALEASLDNLISAETIAAAKAAGITLT</sequence>